<gene>
    <name evidence="3" type="ORF">HELGO_WM55520</name>
</gene>
<protein>
    <submittedName>
        <fullName evidence="3">Nuclease (SNase domain-containing protein)</fullName>
    </submittedName>
</protein>
<evidence type="ECO:0000256" key="1">
    <source>
        <dbReference type="SAM" id="MobiDB-lite"/>
    </source>
</evidence>
<proteinExistence type="predicted"/>
<dbReference type="SUPFAM" id="SSF50199">
    <property type="entry name" value="Staphylococcal nuclease"/>
    <property type="match status" value="1"/>
</dbReference>
<dbReference type="PANTHER" id="PTHR12302:SF26">
    <property type="entry name" value="BLR1266 PROTEIN"/>
    <property type="match status" value="1"/>
</dbReference>
<dbReference type="Pfam" id="PF00565">
    <property type="entry name" value="SNase"/>
    <property type="match status" value="1"/>
</dbReference>
<feature type="region of interest" description="Disordered" evidence="1">
    <location>
        <begin position="150"/>
        <end position="179"/>
    </location>
</feature>
<dbReference type="EMBL" id="CACVAV010000339">
    <property type="protein sequence ID" value="CAA6822171.1"/>
    <property type="molecule type" value="Genomic_DNA"/>
</dbReference>
<dbReference type="PANTHER" id="PTHR12302">
    <property type="entry name" value="EBNA2 BINDING PROTEIN P100"/>
    <property type="match status" value="1"/>
</dbReference>
<reference evidence="3" key="1">
    <citation type="submission" date="2020-01" db="EMBL/GenBank/DDBJ databases">
        <authorList>
            <person name="Meier V. D."/>
            <person name="Meier V D."/>
        </authorList>
    </citation>
    <scope>NUCLEOTIDE SEQUENCE</scope>
    <source>
        <strain evidence="3">HLG_WM_MAG_08</strain>
    </source>
</reference>
<accession>A0A6S6TGD0</accession>
<name>A0A6S6TGD0_9GAMM</name>
<evidence type="ECO:0000313" key="3">
    <source>
        <dbReference type="EMBL" id="CAA6822171.1"/>
    </source>
</evidence>
<evidence type="ECO:0000259" key="2">
    <source>
        <dbReference type="PROSITE" id="PS50830"/>
    </source>
</evidence>
<dbReference type="PROSITE" id="PS51257">
    <property type="entry name" value="PROKAR_LIPOPROTEIN"/>
    <property type="match status" value="1"/>
</dbReference>
<dbReference type="InterPro" id="IPR016071">
    <property type="entry name" value="Staphylococal_nuclease_OB-fold"/>
</dbReference>
<feature type="domain" description="TNase-like" evidence="2">
    <location>
        <begin position="40"/>
        <end position="167"/>
    </location>
</feature>
<sequence>MQRLLVLCCSALMLSACLEVKPGSYSKLPKDVKLTDYGTLLAQGKVVKVTDADTITILGSDENRYKIRLQGIDAPEKKQNYGVACTDKLAAMVLNQRVDVEAYKTDRYKRVIAKVMLDDKDMALELIRQGCGWHYKAYADEQSWRDQRRYASAEKQARNNKQGLWQAARPQAPWDYRKR</sequence>
<dbReference type="AlphaFoldDB" id="A0A6S6TGD0"/>
<dbReference type="InterPro" id="IPR035437">
    <property type="entry name" value="SNase_OB-fold_sf"/>
</dbReference>
<dbReference type="Gene3D" id="2.40.50.90">
    <property type="match status" value="1"/>
</dbReference>
<organism evidence="3">
    <name type="scientific">uncultured Thiotrichaceae bacterium</name>
    <dbReference type="NCBI Taxonomy" id="298394"/>
    <lineage>
        <taxon>Bacteria</taxon>
        <taxon>Pseudomonadati</taxon>
        <taxon>Pseudomonadota</taxon>
        <taxon>Gammaproteobacteria</taxon>
        <taxon>Thiotrichales</taxon>
        <taxon>Thiotrichaceae</taxon>
        <taxon>environmental samples</taxon>
    </lineage>
</organism>
<dbReference type="SMART" id="SM00318">
    <property type="entry name" value="SNc"/>
    <property type="match status" value="1"/>
</dbReference>
<dbReference type="PROSITE" id="PS50830">
    <property type="entry name" value="TNASE_3"/>
    <property type="match status" value="1"/>
</dbReference>